<dbReference type="Proteomes" id="UP000198666">
    <property type="component" value="Unassembled WGS sequence"/>
</dbReference>
<dbReference type="Gene3D" id="3.90.950.10">
    <property type="match status" value="1"/>
</dbReference>
<dbReference type="EMBL" id="FMZB01000015">
    <property type="protein sequence ID" value="SDD62597.1"/>
    <property type="molecule type" value="Genomic_DNA"/>
</dbReference>
<dbReference type="CDD" id="cd00515">
    <property type="entry name" value="HAM1"/>
    <property type="match status" value="1"/>
</dbReference>
<dbReference type="GO" id="GO:0009143">
    <property type="term" value="P:nucleoside triphosphate catabolic process"/>
    <property type="evidence" value="ECO:0007669"/>
    <property type="project" value="InterPro"/>
</dbReference>
<dbReference type="Pfam" id="PF01725">
    <property type="entry name" value="Ham1p_like"/>
    <property type="match status" value="1"/>
</dbReference>
<evidence type="ECO:0000313" key="3">
    <source>
        <dbReference type="Proteomes" id="UP000198666"/>
    </source>
</evidence>
<evidence type="ECO:0000256" key="1">
    <source>
        <dbReference type="ARBA" id="ARBA00022801"/>
    </source>
</evidence>
<name>A0A1G6WBJ0_9BACI</name>
<gene>
    <name evidence="2" type="ORF">SAMN05421663_11554</name>
</gene>
<dbReference type="GO" id="GO:0047429">
    <property type="term" value="F:nucleoside triphosphate diphosphatase activity"/>
    <property type="evidence" value="ECO:0007669"/>
    <property type="project" value="InterPro"/>
</dbReference>
<protein>
    <submittedName>
        <fullName evidence="2">XTP/dITP diphosphohydrolase</fullName>
    </submittedName>
</protein>
<reference evidence="3" key="1">
    <citation type="submission" date="2016-10" db="EMBL/GenBank/DDBJ databases">
        <authorList>
            <person name="Varghese N."/>
            <person name="Submissions S."/>
        </authorList>
    </citation>
    <scope>NUCLEOTIDE SEQUENCE [LARGE SCALE GENOMIC DNA]</scope>
    <source>
        <strain evidence="3">DSM 21620</strain>
    </source>
</reference>
<dbReference type="InterPro" id="IPR029001">
    <property type="entry name" value="ITPase-like_fam"/>
</dbReference>
<proteinExistence type="predicted"/>
<dbReference type="InterPro" id="IPR002637">
    <property type="entry name" value="RdgB/HAM1"/>
</dbReference>
<keyword evidence="1 2" id="KW-0378">Hydrolase</keyword>
<dbReference type="SUPFAM" id="SSF52972">
    <property type="entry name" value="ITPase-like"/>
    <property type="match status" value="1"/>
</dbReference>
<evidence type="ECO:0000313" key="2">
    <source>
        <dbReference type="EMBL" id="SDD62597.1"/>
    </source>
</evidence>
<sequence length="196" mass="22116">MRLVIASWNKEKVQQIRAFFSNIRLNTTVIAQNIHDVEESKLTFSGNAHVKVEAVKAHYPNDIILGEDSGLSVDCLNGFPSVKTARFFPGTDKDRANELLRMLEDVPSSKRRANFTSSVAILFPNGEMTDCHGSMHGWITTSSKRDIRGYGDIFLLSDGKALSDFEEDSLSPFLHRNQSLYQAQQHILEWMGKQNL</sequence>
<keyword evidence="3" id="KW-1185">Reference proteome</keyword>
<dbReference type="STRING" id="361279.SAMN05421663_11554"/>
<dbReference type="AlphaFoldDB" id="A0A1G6WBJ0"/>
<accession>A0A1G6WBJ0</accession>
<dbReference type="RefSeq" id="WP_170829763.1">
    <property type="nucleotide sequence ID" value="NZ_FMZB01000015.1"/>
</dbReference>
<organism evidence="2 3">
    <name type="scientific">Terribacillus halophilus</name>
    <dbReference type="NCBI Taxonomy" id="361279"/>
    <lineage>
        <taxon>Bacteria</taxon>
        <taxon>Bacillati</taxon>
        <taxon>Bacillota</taxon>
        <taxon>Bacilli</taxon>
        <taxon>Bacillales</taxon>
        <taxon>Bacillaceae</taxon>
        <taxon>Terribacillus</taxon>
    </lineage>
</organism>